<keyword evidence="3" id="KW-1185">Reference proteome</keyword>
<proteinExistence type="predicted"/>
<gene>
    <name evidence="2" type="ORF">JZY06_07365</name>
</gene>
<dbReference type="EMBL" id="JAFLEQ010000012">
    <property type="protein sequence ID" value="MBN9644429.1"/>
    <property type="molecule type" value="Genomic_DNA"/>
</dbReference>
<reference evidence="2" key="1">
    <citation type="submission" date="2021-03" db="EMBL/GenBank/DDBJ databases">
        <authorList>
            <person name="Sun Q."/>
        </authorList>
    </citation>
    <scope>NUCLEOTIDE SEQUENCE</scope>
    <source>
        <strain evidence="2">CCM 8862</strain>
    </source>
</reference>
<accession>A0A939E0Z6</accession>
<dbReference type="AlphaFoldDB" id="A0A939E0Z6"/>
<dbReference type="Proteomes" id="UP000664332">
    <property type="component" value="Unassembled WGS sequence"/>
</dbReference>
<dbReference type="RefSeq" id="WP_207278916.1">
    <property type="nucleotide sequence ID" value="NZ_JAFLEQ010000012.1"/>
</dbReference>
<evidence type="ECO:0000256" key="1">
    <source>
        <dbReference type="SAM" id="MobiDB-lite"/>
    </source>
</evidence>
<protein>
    <submittedName>
        <fullName evidence="2">Uncharacterized protein</fullName>
    </submittedName>
</protein>
<organism evidence="2 3">
    <name type="scientific">Corynebacterium mendelii</name>
    <dbReference type="NCBI Taxonomy" id="2765362"/>
    <lineage>
        <taxon>Bacteria</taxon>
        <taxon>Bacillati</taxon>
        <taxon>Actinomycetota</taxon>
        <taxon>Actinomycetes</taxon>
        <taxon>Mycobacteriales</taxon>
        <taxon>Corynebacteriaceae</taxon>
        <taxon>Corynebacterium</taxon>
    </lineage>
</organism>
<comment type="caution">
    <text evidence="2">The sequence shown here is derived from an EMBL/GenBank/DDBJ whole genome shotgun (WGS) entry which is preliminary data.</text>
</comment>
<feature type="region of interest" description="Disordered" evidence="1">
    <location>
        <begin position="441"/>
        <end position="465"/>
    </location>
</feature>
<evidence type="ECO:0000313" key="2">
    <source>
        <dbReference type="EMBL" id="MBN9644429.1"/>
    </source>
</evidence>
<sequence length="465" mass="51264">MSQMRSSRSIMRVVCALLAVVAISAVLFGHHAPTTEARWYAATTVGPHTIKRDALKVEAVDQVDGAWAMLDDPTGDTESVPANPAAWKLTNMATSGYMVVVLRSLAMDPIDTIRSSDNWMGLGRTKFELTVRRDAGPSTCAKQDGHKIKGKILKDIKGESQTIGLPEEKFSLTLPPQGSVWVCIHLVERSLYNFSNEKDRVDFVWRYAGTGVAMALGYTYRVPTPKSLEEDGLEWEGAGSSISHVMAYIPWVGRAGQHETEPKSLCEIIGYPNYLFLRFSWPGGYVPSLFSGGAQWGEQILYRDPAKPGDPWVPLTGQSTNDPGRDRLFGGPDGSAEFSLLAGQPDRLDDTKIHRWNIAELGSVADPAEIPDWSGDKQMYQLDLRARLILKTDSSNGGNDKDAPPINWIDSPFAIRVYYPRHDNGESQDLRCKPVALPDDEMESSKLAPPFGGARIMTEDVIPQQ</sequence>
<name>A0A939E0Z6_9CORY</name>
<evidence type="ECO:0000313" key="3">
    <source>
        <dbReference type="Proteomes" id="UP000664332"/>
    </source>
</evidence>